<evidence type="ECO:0000256" key="1">
    <source>
        <dbReference type="ARBA" id="ARBA00009884"/>
    </source>
</evidence>
<dbReference type="AlphaFoldDB" id="A0A915EW98"/>
<sequence>MKEAKPFSQFIQHFNQRLILDALSNYEGPIAIVWDDGLIKQLDVVLSARTLAAHNVVKNLSLRNQNAVYVEAAHFIYFISPCMPSVELLIKNFVEKTKSSDNRLHHVMIVPEVTSPLQERLKADAKIASRIESVTSLPLHWFPTEQPDFLHLAQTQLSHKMLIDGDWNFLYKCAVALLQLENLMPETPIFYSKGEWSARIVDMLKKNRKKNESKQSIGDRLDVDSVVIMDRWLDPLSPLLTQFTFGGAIDELFATDVQGKIRMPLHEFEELPNDGSTAVKEINLHDEIYEQLQDLHVNAVGGKLKEILKDLREEEDQQKKVQLNNKLSDYKMFVAKLPQLMKTKESTSTFTKLAMALQRRQSDFQTEIVKCEQEILANVWSDKVIPFVENSIIEARPCTTIMRLIALQSLAANGLKPAVLQAYKKLFIQSYGIYELQWWLKLQIAGLLRCTINESRFDIRSPLVDYQSLAKSYRLNYPEVDEVQRSDISYAYNGRASLLVRYLEDGIKNSWQGFTKTEEGNGKDIESKLQKMESMSISPILSNPLRAFQQNTPLETANPKSKKMLFVVGGLTRAEISSIQLLSKHFCLICTTTNINGDSFLNSFRT</sequence>
<evidence type="ECO:0000313" key="3">
    <source>
        <dbReference type="WBParaSite" id="jg9904"/>
    </source>
</evidence>
<dbReference type="GO" id="GO:0016192">
    <property type="term" value="P:vesicle-mediated transport"/>
    <property type="evidence" value="ECO:0007669"/>
    <property type="project" value="InterPro"/>
</dbReference>
<dbReference type="Gene3D" id="1.25.40.850">
    <property type="match status" value="1"/>
</dbReference>
<keyword evidence="2" id="KW-1185">Reference proteome</keyword>
<reference evidence="3" key="1">
    <citation type="submission" date="2022-11" db="UniProtKB">
        <authorList>
            <consortium name="WormBaseParasite"/>
        </authorList>
    </citation>
    <scope>IDENTIFICATION</scope>
</reference>
<dbReference type="Proteomes" id="UP000887574">
    <property type="component" value="Unplaced"/>
</dbReference>
<organism evidence="2 3">
    <name type="scientific">Ditylenchus dipsaci</name>
    <dbReference type="NCBI Taxonomy" id="166011"/>
    <lineage>
        <taxon>Eukaryota</taxon>
        <taxon>Metazoa</taxon>
        <taxon>Ecdysozoa</taxon>
        <taxon>Nematoda</taxon>
        <taxon>Chromadorea</taxon>
        <taxon>Rhabditida</taxon>
        <taxon>Tylenchina</taxon>
        <taxon>Tylenchomorpha</taxon>
        <taxon>Sphaerularioidea</taxon>
        <taxon>Anguinidae</taxon>
        <taxon>Anguininae</taxon>
        <taxon>Ditylenchus</taxon>
    </lineage>
</organism>
<proteinExistence type="inferred from homology"/>
<dbReference type="InterPro" id="IPR036045">
    <property type="entry name" value="Sec1-like_sf"/>
</dbReference>
<dbReference type="InterPro" id="IPR027482">
    <property type="entry name" value="Sec1-like_dom2"/>
</dbReference>
<dbReference type="InterPro" id="IPR043154">
    <property type="entry name" value="Sec-1-like_dom1"/>
</dbReference>
<dbReference type="Gene3D" id="3.40.50.1910">
    <property type="match status" value="2"/>
</dbReference>
<dbReference type="SUPFAM" id="SSF56815">
    <property type="entry name" value="Sec1/munc18-like (SM) proteins"/>
    <property type="match status" value="1"/>
</dbReference>
<name>A0A915EW98_9BILA</name>
<comment type="similarity">
    <text evidence="1">Belongs to the STXBP/unc-18/SEC1 family.</text>
</comment>
<protein>
    <submittedName>
        <fullName evidence="3">Uncharacterized protein</fullName>
    </submittedName>
</protein>
<dbReference type="InterPro" id="IPR043155">
    <property type="entry name" value="VPS33_dom3b"/>
</dbReference>
<dbReference type="WBParaSite" id="jg9904">
    <property type="protein sequence ID" value="jg9904"/>
    <property type="gene ID" value="jg9904"/>
</dbReference>
<accession>A0A915EW98</accession>
<dbReference type="PANTHER" id="PTHR11679">
    <property type="entry name" value="VESICLE PROTEIN SORTING-ASSOCIATED"/>
    <property type="match status" value="1"/>
</dbReference>
<dbReference type="InterPro" id="IPR001619">
    <property type="entry name" value="Sec1-like"/>
</dbReference>
<evidence type="ECO:0000313" key="2">
    <source>
        <dbReference type="Proteomes" id="UP000887574"/>
    </source>
</evidence>
<dbReference type="Gene3D" id="3.40.50.2060">
    <property type="match status" value="1"/>
</dbReference>
<dbReference type="Pfam" id="PF00995">
    <property type="entry name" value="Sec1"/>
    <property type="match status" value="1"/>
</dbReference>